<name>B3ESR5_AMOA5</name>
<dbReference type="EMBL" id="CP001102">
    <property type="protein sequence ID" value="ACE06267.1"/>
    <property type="molecule type" value="Genomic_DNA"/>
</dbReference>
<reference evidence="2 3" key="1">
    <citation type="journal article" date="2010" name="J. Bacteriol.">
        <title>The genome of the amoeba symbiont 'Candidatus Amoebophilus asiaticus' reveals common mechanisms for host cell interaction among amoeba-associated bacteria.</title>
        <authorList>
            <person name="Schmitz-Esser S."/>
            <person name="Tischler P."/>
            <person name="Arnold R."/>
            <person name="Montanaro J."/>
            <person name="Wagner M."/>
            <person name="Rattei T."/>
            <person name="Horn M."/>
        </authorList>
    </citation>
    <scope>NUCLEOTIDE SEQUENCE [LARGE SCALE GENOMIC DNA]</scope>
    <source>
        <strain evidence="2 3">5a2</strain>
    </source>
</reference>
<proteinExistence type="predicted"/>
<gene>
    <name evidence="2" type="ordered locus">Aasi_0900</name>
</gene>
<dbReference type="OrthoDB" id="671090at2"/>
<feature type="domain" description="Microcin J25-processing protein McjB C-terminal" evidence="1">
    <location>
        <begin position="130"/>
        <end position="243"/>
    </location>
</feature>
<evidence type="ECO:0000313" key="2">
    <source>
        <dbReference type="EMBL" id="ACE06267.1"/>
    </source>
</evidence>
<dbReference type="AlphaFoldDB" id="B3ESR5"/>
<dbReference type="Proteomes" id="UP000001227">
    <property type="component" value="Chromosome"/>
</dbReference>
<dbReference type="InterPro" id="IPR032708">
    <property type="entry name" value="McjB_C"/>
</dbReference>
<dbReference type="HOGENOM" id="CLU_085623_0_0_10"/>
<keyword evidence="3" id="KW-1185">Reference proteome</keyword>
<dbReference type="NCBIfam" id="NF033537">
    <property type="entry name" value="lasso_biosyn_B2"/>
    <property type="match status" value="1"/>
</dbReference>
<dbReference type="STRING" id="452471.Aasi_0900"/>
<dbReference type="KEGG" id="aas:Aasi_0900"/>
<dbReference type="Pfam" id="PF13471">
    <property type="entry name" value="Transglut_core3"/>
    <property type="match status" value="1"/>
</dbReference>
<accession>B3ESR5</accession>
<organism evidence="2 3">
    <name type="scientific">Amoebophilus asiaticus (strain 5a2)</name>
    <dbReference type="NCBI Taxonomy" id="452471"/>
    <lineage>
        <taxon>Bacteria</taxon>
        <taxon>Pseudomonadati</taxon>
        <taxon>Bacteroidota</taxon>
        <taxon>Cytophagia</taxon>
        <taxon>Cytophagales</taxon>
        <taxon>Amoebophilaceae</taxon>
        <taxon>Candidatus Amoebophilus</taxon>
    </lineage>
</organism>
<dbReference type="RefSeq" id="WP_012473030.1">
    <property type="nucleotide sequence ID" value="NC_010830.1"/>
</dbReference>
<dbReference type="eggNOG" id="COG1305">
    <property type="taxonomic scope" value="Bacteria"/>
</dbReference>
<dbReference type="InterPro" id="IPR053521">
    <property type="entry name" value="McjB-like"/>
</dbReference>
<evidence type="ECO:0000313" key="3">
    <source>
        <dbReference type="Proteomes" id="UP000001227"/>
    </source>
</evidence>
<protein>
    <recommendedName>
        <fullName evidence="1">Microcin J25-processing protein McjB C-terminal domain-containing protein</fullName>
    </recommendedName>
</protein>
<sequence length="252" mass="29291">MQRKTYYHLNEHIYIAQFQEELILLDAKQDKYIICSQKFKELLLSIVEDSHLQVGKDLVLSPDFRDLPQDIGNLQKLVDNGLLQKKDTIYPYYIDLKIKSNGVSNVDWSLPLDQKESPLNNQVLKALIALIKINLYVKIGGFYSAIQLIKKSRKLDSNYIIPKEEELTNLANIINKACFIYPTRTKCLEWAMTFVLLALHRGWKCNLEIGVQNYPFFAHAWVECDEKVVMDSQDLREGLAIIVNEPFRKLKI</sequence>
<evidence type="ECO:0000259" key="1">
    <source>
        <dbReference type="Pfam" id="PF13471"/>
    </source>
</evidence>